<dbReference type="PANTHER" id="PTHR21581:SF26">
    <property type="entry name" value="D-ALANYL-D-ALANINE ENDOPEPTIDASE"/>
    <property type="match status" value="1"/>
</dbReference>
<reference evidence="9 10" key="1">
    <citation type="journal article" date="2017" name="Int. J. Syst. Evol. Microbiol.">
        <title>Ramlibacter alkalitolerans sp. nov., alkali-tolerant bacterium isolated from soil of ginseng.</title>
        <authorList>
            <person name="Lee D.H."/>
            <person name="Cha C.J."/>
        </authorList>
    </citation>
    <scope>NUCLEOTIDE SEQUENCE [LARGE SCALE GENOMIC DNA]</scope>
    <source>
        <strain evidence="9 10">KACC 19305</strain>
    </source>
</reference>
<name>A0ABS1JRN5_9BURK</name>
<evidence type="ECO:0000256" key="5">
    <source>
        <dbReference type="ARBA" id="ARBA00022984"/>
    </source>
</evidence>
<feature type="domain" description="Peptidase S11 D-alanyl-D-alanine carboxypeptidase A N-terminal" evidence="8">
    <location>
        <begin position="96"/>
        <end position="318"/>
    </location>
</feature>
<evidence type="ECO:0000256" key="1">
    <source>
        <dbReference type="ARBA" id="ARBA00007164"/>
    </source>
</evidence>
<keyword evidence="6" id="KW-0961">Cell wall biogenesis/degradation</keyword>
<keyword evidence="2" id="KW-0732">Signal</keyword>
<dbReference type="EMBL" id="JAEQND010000009">
    <property type="protein sequence ID" value="MBL0426934.1"/>
    <property type="molecule type" value="Genomic_DNA"/>
</dbReference>
<comment type="similarity">
    <text evidence="1 7">Belongs to the peptidase S11 family.</text>
</comment>
<dbReference type="PANTHER" id="PTHR21581">
    <property type="entry name" value="D-ALANYL-D-ALANINE CARBOXYPEPTIDASE"/>
    <property type="match status" value="1"/>
</dbReference>
<dbReference type="InterPro" id="IPR012338">
    <property type="entry name" value="Beta-lactam/transpept-like"/>
</dbReference>
<evidence type="ECO:0000256" key="6">
    <source>
        <dbReference type="ARBA" id="ARBA00023316"/>
    </source>
</evidence>
<accession>A0ABS1JRN5</accession>
<evidence type="ECO:0000313" key="9">
    <source>
        <dbReference type="EMBL" id="MBL0426934.1"/>
    </source>
</evidence>
<dbReference type="GO" id="GO:0016787">
    <property type="term" value="F:hydrolase activity"/>
    <property type="evidence" value="ECO:0007669"/>
    <property type="project" value="UniProtKB-KW"/>
</dbReference>
<keyword evidence="10" id="KW-1185">Reference proteome</keyword>
<dbReference type="InterPro" id="IPR018044">
    <property type="entry name" value="Peptidase_S11"/>
</dbReference>
<dbReference type="Proteomes" id="UP000622707">
    <property type="component" value="Unassembled WGS sequence"/>
</dbReference>
<keyword evidence="3 9" id="KW-0378">Hydrolase</keyword>
<evidence type="ECO:0000256" key="3">
    <source>
        <dbReference type="ARBA" id="ARBA00022801"/>
    </source>
</evidence>
<dbReference type="Gene3D" id="3.40.710.10">
    <property type="entry name" value="DD-peptidase/beta-lactamase superfamily"/>
    <property type="match status" value="1"/>
</dbReference>
<comment type="caution">
    <text evidence="9">The sequence shown here is derived from an EMBL/GenBank/DDBJ whole genome shotgun (WGS) entry which is preliminary data.</text>
</comment>
<protein>
    <submittedName>
        <fullName evidence="9">Serine hydrolase</fullName>
    </submittedName>
</protein>
<evidence type="ECO:0000256" key="7">
    <source>
        <dbReference type="RuleBase" id="RU004016"/>
    </source>
</evidence>
<dbReference type="RefSeq" id="WP_201691347.1">
    <property type="nucleotide sequence ID" value="NZ_JAEQND010000009.1"/>
</dbReference>
<evidence type="ECO:0000256" key="2">
    <source>
        <dbReference type="ARBA" id="ARBA00022729"/>
    </source>
</evidence>
<evidence type="ECO:0000256" key="4">
    <source>
        <dbReference type="ARBA" id="ARBA00022960"/>
    </source>
</evidence>
<keyword evidence="5" id="KW-0573">Peptidoglycan synthesis</keyword>
<dbReference type="SUPFAM" id="SSF56601">
    <property type="entry name" value="beta-lactamase/transpeptidase-like"/>
    <property type="match status" value="1"/>
</dbReference>
<proteinExistence type="inferred from homology"/>
<evidence type="ECO:0000313" key="10">
    <source>
        <dbReference type="Proteomes" id="UP000622707"/>
    </source>
</evidence>
<dbReference type="InterPro" id="IPR001967">
    <property type="entry name" value="Peptidase_S11_N"/>
</dbReference>
<organism evidence="9 10">
    <name type="scientific">Ramlibacter alkalitolerans</name>
    <dbReference type="NCBI Taxonomy" id="2039631"/>
    <lineage>
        <taxon>Bacteria</taxon>
        <taxon>Pseudomonadati</taxon>
        <taxon>Pseudomonadota</taxon>
        <taxon>Betaproteobacteria</taxon>
        <taxon>Burkholderiales</taxon>
        <taxon>Comamonadaceae</taxon>
        <taxon>Ramlibacter</taxon>
    </lineage>
</organism>
<dbReference type="PRINTS" id="PR00725">
    <property type="entry name" value="DADACBPTASE1"/>
</dbReference>
<evidence type="ECO:0000259" key="8">
    <source>
        <dbReference type="Pfam" id="PF00768"/>
    </source>
</evidence>
<sequence length="341" mass="37559">MTAAQRTLSTRWWVALLALFVFLAPLESFAAKPRAKKVVATKTHHASKAKHVTKARKVAQAKRAKSVKAGARKKVAAAPRRVVRIEMLPVDPDKLPLKARVAYVIDTESDEVLLGKNDDDVRPIASLTKLMTGLIVSEARLPMDDKITITSDDVDRVKHSSSRLQVGTVLTRSEALHLALMSSENRAAHALGRSYPGGLSAFVSAMNNKARQLGMLQTRYVDPTGLSSGNQSSARDLAVLAEAAYTHPLMRKYSTSRGYEIEAADGRELTYVNTNRLVREGAWKIGLQKTGYISEAGQCLLVQTQVKGRNLIMVFLDSASKITRIRDAEIVKRWLHQHGEV</sequence>
<dbReference type="Pfam" id="PF00768">
    <property type="entry name" value="Peptidase_S11"/>
    <property type="match status" value="1"/>
</dbReference>
<gene>
    <name evidence="9" type="ORF">JI746_17605</name>
</gene>
<keyword evidence="4" id="KW-0133">Cell shape</keyword>